<dbReference type="GO" id="GO:0005829">
    <property type="term" value="C:cytosol"/>
    <property type="evidence" value="ECO:0007669"/>
    <property type="project" value="UniProtKB-SubCell"/>
</dbReference>
<accession>A0A1I8MLE0</accession>
<dbReference type="STRING" id="7370.A0A1I8MLE0"/>
<evidence type="ECO:0000313" key="7">
    <source>
        <dbReference type="EnsemblMetazoa" id="MDOA006169-PA"/>
    </source>
</evidence>
<dbReference type="EnsemblMetazoa" id="MDOA006169-RA">
    <property type="protein sequence ID" value="MDOA006169-PA"/>
    <property type="gene ID" value="MDOA006169"/>
</dbReference>
<dbReference type="AlphaFoldDB" id="A0A1I8MLE0"/>
<keyword evidence="6" id="KW-0496">Mitochondrion</keyword>
<keyword evidence="4" id="KW-0963">Cytoplasm</keyword>
<dbReference type="RefSeq" id="XP_058982364.1">
    <property type="nucleotide sequence ID" value="XM_059126381.1"/>
</dbReference>
<organism evidence="7">
    <name type="scientific">Musca domestica</name>
    <name type="common">House fly</name>
    <dbReference type="NCBI Taxonomy" id="7370"/>
    <lineage>
        <taxon>Eukaryota</taxon>
        <taxon>Metazoa</taxon>
        <taxon>Ecdysozoa</taxon>
        <taxon>Arthropoda</taxon>
        <taxon>Hexapoda</taxon>
        <taxon>Insecta</taxon>
        <taxon>Pterygota</taxon>
        <taxon>Neoptera</taxon>
        <taxon>Endopterygota</taxon>
        <taxon>Diptera</taxon>
        <taxon>Brachycera</taxon>
        <taxon>Muscomorpha</taxon>
        <taxon>Muscoidea</taxon>
        <taxon>Muscidae</taxon>
        <taxon>Musca</taxon>
    </lineage>
</organism>
<evidence type="ECO:0000256" key="2">
    <source>
        <dbReference type="ARBA" id="ARBA00004240"/>
    </source>
</evidence>
<dbReference type="GO" id="GO:0005739">
    <property type="term" value="C:mitochondrion"/>
    <property type="evidence" value="ECO:0007669"/>
    <property type="project" value="UniProtKB-SubCell"/>
</dbReference>
<gene>
    <name evidence="7" type="primary">101888681</name>
    <name evidence="9" type="synonym">LOC101888681</name>
</gene>
<comment type="subcellular location">
    <subcellularLocation>
        <location evidence="3">Cytoplasm</location>
        <location evidence="3">Cytosol</location>
    </subcellularLocation>
    <subcellularLocation>
        <location evidence="2">Endoplasmic reticulum</location>
    </subcellularLocation>
    <subcellularLocation>
        <location evidence="1">Mitochondrion</location>
    </subcellularLocation>
</comment>
<evidence type="ECO:0000313" key="9">
    <source>
        <dbReference type="RefSeq" id="XP_058982364.1"/>
    </source>
</evidence>
<dbReference type="Gene3D" id="1.25.10.10">
    <property type="entry name" value="Leucine-rich Repeat Variant"/>
    <property type="match status" value="2"/>
</dbReference>
<keyword evidence="8" id="KW-1185">Reference proteome</keyword>
<dbReference type="VEuPathDB" id="VectorBase:MDOMA2_000387"/>
<protein>
    <submittedName>
        <fullName evidence="9">GTPase-GDP dissociation stimulator vimar</fullName>
    </submittedName>
</protein>
<proteinExistence type="predicted"/>
<dbReference type="GO" id="GO:0005783">
    <property type="term" value="C:endoplasmic reticulum"/>
    <property type="evidence" value="ECO:0007669"/>
    <property type="project" value="UniProtKB-SubCell"/>
</dbReference>
<dbReference type="SUPFAM" id="SSF48371">
    <property type="entry name" value="ARM repeat"/>
    <property type="match status" value="1"/>
</dbReference>
<dbReference type="InterPro" id="IPR040144">
    <property type="entry name" value="RAP1GDS1"/>
</dbReference>
<dbReference type="InterPro" id="IPR000225">
    <property type="entry name" value="Armadillo"/>
</dbReference>
<evidence type="ECO:0000256" key="1">
    <source>
        <dbReference type="ARBA" id="ARBA00004173"/>
    </source>
</evidence>
<dbReference type="Proteomes" id="UP001652621">
    <property type="component" value="Unplaced"/>
</dbReference>
<dbReference type="GO" id="GO:0005085">
    <property type="term" value="F:guanyl-nucleotide exchange factor activity"/>
    <property type="evidence" value="ECO:0007669"/>
    <property type="project" value="InterPro"/>
</dbReference>
<dbReference type="InterPro" id="IPR016024">
    <property type="entry name" value="ARM-type_fold"/>
</dbReference>
<reference evidence="7" key="1">
    <citation type="submission" date="2020-05" db="UniProtKB">
        <authorList>
            <consortium name="EnsemblMetazoa"/>
        </authorList>
    </citation>
    <scope>IDENTIFICATION</scope>
    <source>
        <strain evidence="7">Aabys</strain>
    </source>
</reference>
<dbReference type="OrthoDB" id="26149at2759"/>
<evidence type="ECO:0000256" key="3">
    <source>
        <dbReference type="ARBA" id="ARBA00004514"/>
    </source>
</evidence>
<dbReference type="PANTHER" id="PTHR10957">
    <property type="entry name" value="RAP1 GTPASE-GDP DISSOCIATION STIMULATOR 1"/>
    <property type="match status" value="1"/>
</dbReference>
<evidence type="ECO:0000256" key="4">
    <source>
        <dbReference type="ARBA" id="ARBA00022490"/>
    </source>
</evidence>
<dbReference type="InterPro" id="IPR011989">
    <property type="entry name" value="ARM-like"/>
</dbReference>
<dbReference type="VEuPathDB" id="VectorBase:MDOA006169"/>
<name>A0A1I8MLE0_MUSDO</name>
<evidence type="ECO:0000256" key="6">
    <source>
        <dbReference type="ARBA" id="ARBA00023128"/>
    </source>
</evidence>
<sequence>MASEIDDLIEKFKATTVNPTNIPDNATTILSEIAATKDPKLFDKYELSEEFLTLIQCDNATVCKEACKCIAELTKSEEQRKKFTKPEVIKAFIDYLRNINNECDNMELTIQNCRALGNICYLNDDAREIILDLKGDLVLIKLLDIISLKDKTNALQFIKVRGGLLSNYLLGGETFSKRAMDLNIMTKISKIIAIGVENVEENEDLLLNTLPLMSILTENVADLNFDPNVNLQLARVLAASTNPDLAEMCLELLHYQAENDDVKVLLAKDGLCETIYQLLEKYKTLARTSEARALMKLACELIVLVLTGDESMNYLYTTSLLKNMEDWLDSDDVDLLTTGVLALGNFARTDSHCIHMVENKTMNKLLEVLSKNNGVRDDVRLQHALLSTLRNLVIPKVNKSAVIQAGLVETILPMLEIHQPPVVFKLLGTLRMTVDGQEKLALELLKNSTLIDQLVHWSKSSDYAGVTGESYRLMAWLIKHAYLSKIAYALPRKGDAPAEQLADKIPSMDYDRSSLDKFISHEGSVEAMINMLTSQHLVMQNEALIALCILCVVYLSSSSSKTEESATQLQDAFIKYEVGKKLAELINKSSDTMTKEIVENLQNFINLLRTSENLVSHLEAHNINELLKTIPILTEYCTI</sequence>
<keyword evidence="5" id="KW-0256">Endoplasmic reticulum</keyword>
<reference evidence="9" key="2">
    <citation type="submission" date="2025-05" db="UniProtKB">
        <authorList>
            <consortium name="RefSeq"/>
        </authorList>
    </citation>
    <scope>IDENTIFICATION</scope>
    <source>
        <strain evidence="9">Aabys</strain>
        <tissue evidence="9">Whole body</tissue>
    </source>
</reference>
<dbReference type="FunFam" id="1.25.10.10:FF:000858">
    <property type="entry name" value="Vimar"/>
    <property type="match status" value="1"/>
</dbReference>
<dbReference type="SMART" id="SM00185">
    <property type="entry name" value="ARM"/>
    <property type="match status" value="4"/>
</dbReference>
<evidence type="ECO:0000256" key="5">
    <source>
        <dbReference type="ARBA" id="ARBA00022824"/>
    </source>
</evidence>
<dbReference type="eggNOG" id="KOG4500">
    <property type="taxonomic scope" value="Eukaryota"/>
</dbReference>
<evidence type="ECO:0000313" key="8">
    <source>
        <dbReference type="Proteomes" id="UP001652621"/>
    </source>
</evidence>